<dbReference type="AlphaFoldDB" id="A0A2U1K0X4"/>
<evidence type="ECO:0000313" key="2">
    <source>
        <dbReference type="Proteomes" id="UP000245998"/>
    </source>
</evidence>
<comment type="caution">
    <text evidence="1">The sequence shown here is derived from an EMBL/GenBank/DDBJ whole genome shotgun (WGS) entry which is preliminary data.</text>
</comment>
<dbReference type="OrthoDB" id="2431483at2"/>
<dbReference type="EMBL" id="QCZG01000018">
    <property type="protein sequence ID" value="PWA11156.1"/>
    <property type="molecule type" value="Genomic_DNA"/>
</dbReference>
<protein>
    <recommendedName>
        <fullName evidence="3">DUF4901 domain-containing protein</fullName>
    </recommendedName>
</protein>
<organism evidence="1 2">
    <name type="scientific">Pueribacillus theae</name>
    <dbReference type="NCBI Taxonomy" id="2171751"/>
    <lineage>
        <taxon>Bacteria</taxon>
        <taxon>Bacillati</taxon>
        <taxon>Bacillota</taxon>
        <taxon>Bacilli</taxon>
        <taxon>Bacillales</taxon>
        <taxon>Bacillaceae</taxon>
        <taxon>Pueribacillus</taxon>
    </lineage>
</organism>
<name>A0A2U1K0X4_9BACI</name>
<dbReference type="RefSeq" id="WP_116554751.1">
    <property type="nucleotide sequence ID" value="NZ_QCZG01000018.1"/>
</dbReference>
<dbReference type="Proteomes" id="UP000245998">
    <property type="component" value="Unassembled WGS sequence"/>
</dbReference>
<keyword evidence="2" id="KW-1185">Reference proteome</keyword>
<accession>A0A2U1K0X4</accession>
<gene>
    <name evidence="1" type="ORF">DCC39_09975</name>
</gene>
<evidence type="ECO:0000313" key="1">
    <source>
        <dbReference type="EMBL" id="PWA11156.1"/>
    </source>
</evidence>
<evidence type="ECO:0008006" key="3">
    <source>
        <dbReference type="Google" id="ProtNLM"/>
    </source>
</evidence>
<reference evidence="1 2" key="1">
    <citation type="submission" date="2018-04" db="EMBL/GenBank/DDBJ databases">
        <title>Camelliibacillus theae gen. nov., sp. nov., isolated from Pu'er tea.</title>
        <authorList>
            <person name="Niu L."/>
        </authorList>
    </citation>
    <scope>NUCLEOTIDE SEQUENCE [LARGE SCALE GENOMIC DNA]</scope>
    <source>
        <strain evidence="1 2">T8</strain>
    </source>
</reference>
<sequence>MDTRIKELIDFTKTKFGLGNYYLHTYELCRDVNIFNETIYTLSMEWFPNHITEQEDEDLNPDGTAAIDITINTRQFKSVIFVGDKSYTNKNTFKNYNKNDIIHWIENETGLKYGNQFQLVKEEVGEYCFRECIDGVAVSPSGSIEIEFDAEGKLTHFSVIGQFPSKDKVARSHFSLQLEDVEKLAKDQFKLFEFPSDERKQFIPLYGIEEIYVTNDKTSTIPYETIVAERARLEIGKILHWNTPIQKPFERKEISLDEEVTLEQAFSSEPHPDSLPISKMEQEQCVDAVEKFLRQVFPKDCGKWILKTLRRDKGFILATLKRIKSDMRVFQRKLLVFLDRTTLQPINYMDNREFLEIFQDYEEPEEISLNKDDAYEKIKSLIELKPVYVYDFNQDKYRLCGEIDCQYGVNASNGEVISLKDI</sequence>
<proteinExistence type="predicted"/>